<dbReference type="Pfam" id="PF15129">
    <property type="entry name" value="ALKL1_2"/>
    <property type="match status" value="1"/>
</dbReference>
<comment type="subcellular location">
    <subcellularLocation>
        <location evidence="1">Secreted</location>
    </subcellularLocation>
</comment>
<dbReference type="GO" id="GO:0070378">
    <property type="term" value="P:positive regulation of ERK5 cascade"/>
    <property type="evidence" value="ECO:0007669"/>
    <property type="project" value="TreeGrafter"/>
</dbReference>
<dbReference type="GeneID" id="116946656"/>
<evidence type="ECO:0000256" key="4">
    <source>
        <dbReference type="ARBA" id="ARBA00033741"/>
    </source>
</evidence>
<dbReference type="GO" id="GO:0005125">
    <property type="term" value="F:cytokine activity"/>
    <property type="evidence" value="ECO:0007669"/>
    <property type="project" value="UniProtKB-ARBA"/>
</dbReference>
<dbReference type="PANTHER" id="PTHR28676">
    <property type="entry name" value="ALK AND LTK LIGAND 2-RELATED"/>
    <property type="match status" value="1"/>
</dbReference>
<feature type="chain" id="PRO_5042614222" evidence="5">
    <location>
        <begin position="23"/>
        <end position="157"/>
    </location>
</feature>
<proteinExistence type="inferred from homology"/>
<accession>A0AAJ7TGT9</accession>
<dbReference type="CTD" id="285016"/>
<protein>
    <submittedName>
        <fullName evidence="7">ALK and LTK ligand 2</fullName>
    </submittedName>
</protein>
<evidence type="ECO:0000313" key="7">
    <source>
        <dbReference type="RefSeq" id="XP_032817706.1"/>
    </source>
</evidence>
<dbReference type="RefSeq" id="XP_032817706.1">
    <property type="nucleotide sequence ID" value="XM_032961815.1"/>
</dbReference>
<evidence type="ECO:0000256" key="3">
    <source>
        <dbReference type="ARBA" id="ARBA00022729"/>
    </source>
</evidence>
<dbReference type="GO" id="GO:0005576">
    <property type="term" value="C:extracellular region"/>
    <property type="evidence" value="ECO:0007669"/>
    <property type="project" value="UniProtKB-SubCell"/>
</dbReference>
<dbReference type="GO" id="GO:0030971">
    <property type="term" value="F:receptor tyrosine kinase binding"/>
    <property type="evidence" value="ECO:0007669"/>
    <property type="project" value="InterPro"/>
</dbReference>
<dbReference type="InterPro" id="IPR029364">
    <property type="entry name" value="ALKL1/2"/>
</dbReference>
<keyword evidence="3 5" id="KW-0732">Signal</keyword>
<sequence>MAAIRVHALLGLLALLAASARCWDGAAGLQAGLASRQSLLDLVLAALEELERGGGTRHSSSPLAFPSSEDLAGNAAEMSRIPSEIFFPIAIDTRDPSLKEKFIKHVTNKSSMYMSPECSRQFYRLYHNTRDCTVRSYYRRCARLLRRLTMSPLCTKS</sequence>
<dbReference type="KEGG" id="pmrn:116946656"/>
<evidence type="ECO:0000313" key="6">
    <source>
        <dbReference type="Proteomes" id="UP001318040"/>
    </source>
</evidence>
<reference evidence="7" key="1">
    <citation type="submission" date="2025-08" db="UniProtKB">
        <authorList>
            <consortium name="RefSeq"/>
        </authorList>
    </citation>
    <scope>IDENTIFICATION</scope>
    <source>
        <tissue evidence="7">Sperm</tissue>
    </source>
</reference>
<dbReference type="GO" id="GO:0070374">
    <property type="term" value="P:positive regulation of ERK1 and ERK2 cascade"/>
    <property type="evidence" value="ECO:0007669"/>
    <property type="project" value="TreeGrafter"/>
</dbReference>
<feature type="signal peptide" evidence="5">
    <location>
        <begin position="1"/>
        <end position="22"/>
    </location>
</feature>
<evidence type="ECO:0000256" key="2">
    <source>
        <dbReference type="ARBA" id="ARBA00022525"/>
    </source>
</evidence>
<evidence type="ECO:0000256" key="5">
    <source>
        <dbReference type="SAM" id="SignalP"/>
    </source>
</evidence>
<gene>
    <name evidence="7" type="primary">ALKAL2</name>
</gene>
<organism evidence="6 7">
    <name type="scientific">Petromyzon marinus</name>
    <name type="common">Sea lamprey</name>
    <dbReference type="NCBI Taxonomy" id="7757"/>
    <lineage>
        <taxon>Eukaryota</taxon>
        <taxon>Metazoa</taxon>
        <taxon>Chordata</taxon>
        <taxon>Craniata</taxon>
        <taxon>Vertebrata</taxon>
        <taxon>Cyclostomata</taxon>
        <taxon>Hyperoartia</taxon>
        <taxon>Petromyzontiformes</taxon>
        <taxon>Petromyzontidae</taxon>
        <taxon>Petromyzon</taxon>
    </lineage>
</organism>
<keyword evidence="2" id="KW-0964">Secreted</keyword>
<keyword evidence="6" id="KW-1185">Reference proteome</keyword>
<evidence type="ECO:0000256" key="1">
    <source>
        <dbReference type="ARBA" id="ARBA00004613"/>
    </source>
</evidence>
<dbReference type="GO" id="GO:0030298">
    <property type="term" value="F:receptor signaling protein tyrosine kinase activator activity"/>
    <property type="evidence" value="ECO:0007669"/>
    <property type="project" value="InterPro"/>
</dbReference>
<comment type="similarity">
    <text evidence="4">Belongs to the ALKAL family.</text>
</comment>
<dbReference type="Proteomes" id="UP001318040">
    <property type="component" value="Chromosome 27"/>
</dbReference>
<dbReference type="AlphaFoldDB" id="A0AAJ7TGT9"/>
<name>A0AAJ7TGT9_PETMA</name>